<feature type="chain" id="PRO_5045284162" evidence="1">
    <location>
        <begin position="18"/>
        <end position="194"/>
    </location>
</feature>
<dbReference type="NCBIfam" id="TIGR02595">
    <property type="entry name" value="PEP_CTERM"/>
    <property type="match status" value="1"/>
</dbReference>
<dbReference type="RefSeq" id="WP_206556647.1">
    <property type="nucleotide sequence ID" value="NZ_JAFKDB010000008.1"/>
</dbReference>
<reference evidence="3 4" key="1">
    <citation type="submission" date="2021-02" db="EMBL/GenBank/DDBJ databases">
        <title>PHA producing bacteria isolated from coastal sediment in Guangdong, Shenzhen.</title>
        <authorList>
            <person name="Zheng W."/>
            <person name="Yu S."/>
            <person name="Huang Y."/>
        </authorList>
    </citation>
    <scope>NUCLEOTIDE SEQUENCE [LARGE SCALE GENOMIC DNA]</scope>
    <source>
        <strain evidence="3 4">TN21-5</strain>
    </source>
</reference>
<evidence type="ECO:0000313" key="3">
    <source>
        <dbReference type="EMBL" id="MBN7768846.1"/>
    </source>
</evidence>
<comment type="caution">
    <text evidence="3">The sequence shown here is derived from an EMBL/GenBank/DDBJ whole genome shotgun (WGS) entry which is preliminary data.</text>
</comment>
<dbReference type="InterPro" id="IPR013424">
    <property type="entry name" value="Ice-binding_C"/>
</dbReference>
<keyword evidence="1" id="KW-0732">Signal</keyword>
<dbReference type="Proteomes" id="UP000664344">
    <property type="component" value="Unassembled WGS sequence"/>
</dbReference>
<gene>
    <name evidence="3" type="ORF">JYP53_02865</name>
</gene>
<accession>A0ABS3BD89</accession>
<keyword evidence="4" id="KW-1185">Reference proteome</keyword>
<evidence type="ECO:0000256" key="1">
    <source>
        <dbReference type="SAM" id="SignalP"/>
    </source>
</evidence>
<organism evidence="3 4">
    <name type="scientific">Marinobacter daepoensis</name>
    <dbReference type="NCBI Taxonomy" id="262077"/>
    <lineage>
        <taxon>Bacteria</taxon>
        <taxon>Pseudomonadati</taxon>
        <taxon>Pseudomonadota</taxon>
        <taxon>Gammaproteobacteria</taxon>
        <taxon>Pseudomonadales</taxon>
        <taxon>Marinobacteraceae</taxon>
        <taxon>Marinobacter</taxon>
    </lineage>
</organism>
<name>A0ABS3BD89_9GAMM</name>
<protein>
    <submittedName>
        <fullName evidence="3">PEP-CTERM sorting domain-containing protein</fullName>
    </submittedName>
</protein>
<evidence type="ECO:0000259" key="2">
    <source>
        <dbReference type="Pfam" id="PF07589"/>
    </source>
</evidence>
<dbReference type="Pfam" id="PF07589">
    <property type="entry name" value="PEP-CTERM"/>
    <property type="match status" value="1"/>
</dbReference>
<sequence length="194" mass="21720">MKKMALLCALLPCLGNAALLQFDLSTTGYDYSESRPPKWGTHLSGTLILDTTTESARYFSVSGGHDVPGILEPFSYTWSGNAPVLFSTLVAEDGVRYHNLLRALDFGFADLMPDYWLSDDSIPHPFYWLDYGWGEGNIRVSYPYDERYLHGSTNFRLKGEVQNIPPVRVPEPPTIALFGLALFGLGLRHRRKGS</sequence>
<feature type="signal peptide" evidence="1">
    <location>
        <begin position="1"/>
        <end position="17"/>
    </location>
</feature>
<proteinExistence type="predicted"/>
<dbReference type="EMBL" id="JAFKDB010000008">
    <property type="protein sequence ID" value="MBN7768846.1"/>
    <property type="molecule type" value="Genomic_DNA"/>
</dbReference>
<evidence type="ECO:0000313" key="4">
    <source>
        <dbReference type="Proteomes" id="UP000664344"/>
    </source>
</evidence>
<feature type="domain" description="Ice-binding protein C-terminal" evidence="2">
    <location>
        <begin position="169"/>
        <end position="191"/>
    </location>
</feature>